<dbReference type="Proteomes" id="UP000321464">
    <property type="component" value="Unassembled WGS sequence"/>
</dbReference>
<keyword evidence="7" id="KW-0406">Ion transport</keyword>
<comment type="caution">
    <text evidence="16">The sequence shown here is derived from an EMBL/GenBank/DDBJ whole genome shotgun (WGS) entry which is preliminary data.</text>
</comment>
<evidence type="ECO:0000256" key="3">
    <source>
        <dbReference type="ARBA" id="ARBA00022452"/>
    </source>
</evidence>
<keyword evidence="6" id="KW-0408">Iron</keyword>
<evidence type="ECO:0000256" key="13">
    <source>
        <dbReference type="SAM" id="SignalP"/>
    </source>
</evidence>
<gene>
    <name evidence="16" type="ORF">NSE01_26830</name>
</gene>
<proteinExistence type="inferred from homology"/>
<keyword evidence="10 11" id="KW-0998">Cell outer membrane</keyword>
<dbReference type="AlphaFoldDB" id="A0A512AME3"/>
<feature type="chain" id="PRO_5021856334" evidence="13">
    <location>
        <begin position="26"/>
        <end position="879"/>
    </location>
</feature>
<name>A0A512AME3_9SPHN</name>
<dbReference type="InterPro" id="IPR012910">
    <property type="entry name" value="Plug_dom"/>
</dbReference>
<feature type="domain" description="TonB-dependent receptor plug" evidence="15">
    <location>
        <begin position="55"/>
        <end position="167"/>
    </location>
</feature>
<evidence type="ECO:0000256" key="5">
    <source>
        <dbReference type="ARBA" id="ARBA00022692"/>
    </source>
</evidence>
<reference evidence="16 17" key="1">
    <citation type="submission" date="2019-07" db="EMBL/GenBank/DDBJ databases">
        <title>Whole genome shotgun sequence of Novosphingobium sediminis NBRC 106119.</title>
        <authorList>
            <person name="Hosoyama A."/>
            <person name="Uohara A."/>
            <person name="Ohji S."/>
            <person name="Ichikawa N."/>
        </authorList>
    </citation>
    <scope>NUCLEOTIDE SEQUENCE [LARGE SCALE GENOMIC DNA]</scope>
    <source>
        <strain evidence="16 17">NBRC 106119</strain>
    </source>
</reference>
<protein>
    <submittedName>
        <fullName evidence="16">TonB-dependent receptor</fullName>
    </submittedName>
</protein>
<keyword evidence="13" id="KW-0732">Signal</keyword>
<keyword evidence="4" id="KW-0410">Iron transport</keyword>
<evidence type="ECO:0000259" key="15">
    <source>
        <dbReference type="Pfam" id="PF07715"/>
    </source>
</evidence>
<evidence type="ECO:0000259" key="14">
    <source>
        <dbReference type="Pfam" id="PF00593"/>
    </source>
</evidence>
<evidence type="ECO:0000313" key="16">
    <source>
        <dbReference type="EMBL" id="GEO00851.1"/>
    </source>
</evidence>
<evidence type="ECO:0000256" key="6">
    <source>
        <dbReference type="ARBA" id="ARBA00023004"/>
    </source>
</evidence>
<dbReference type="Pfam" id="PF00593">
    <property type="entry name" value="TonB_dep_Rec_b-barrel"/>
    <property type="match status" value="1"/>
</dbReference>
<feature type="signal peptide" evidence="13">
    <location>
        <begin position="1"/>
        <end position="25"/>
    </location>
</feature>
<evidence type="ECO:0000256" key="1">
    <source>
        <dbReference type="ARBA" id="ARBA00004571"/>
    </source>
</evidence>
<keyword evidence="3 11" id="KW-1134">Transmembrane beta strand</keyword>
<evidence type="ECO:0000256" key="7">
    <source>
        <dbReference type="ARBA" id="ARBA00023065"/>
    </source>
</evidence>
<comment type="subcellular location">
    <subcellularLocation>
        <location evidence="1 11">Cell outer membrane</location>
        <topology evidence="1 11">Multi-pass membrane protein</topology>
    </subcellularLocation>
</comment>
<evidence type="ECO:0000256" key="12">
    <source>
        <dbReference type="RuleBase" id="RU003357"/>
    </source>
</evidence>
<evidence type="ECO:0000256" key="4">
    <source>
        <dbReference type="ARBA" id="ARBA00022496"/>
    </source>
</evidence>
<dbReference type="InterPro" id="IPR039426">
    <property type="entry name" value="TonB-dep_rcpt-like"/>
</dbReference>
<dbReference type="Gene3D" id="2.40.170.20">
    <property type="entry name" value="TonB-dependent receptor, beta-barrel domain"/>
    <property type="match status" value="2"/>
</dbReference>
<dbReference type="RefSeq" id="WP_147160187.1">
    <property type="nucleotide sequence ID" value="NZ_BJYR01000018.1"/>
</dbReference>
<dbReference type="OrthoDB" id="9760333at2"/>
<comment type="similarity">
    <text evidence="11 12">Belongs to the TonB-dependent receptor family.</text>
</comment>
<evidence type="ECO:0000256" key="9">
    <source>
        <dbReference type="ARBA" id="ARBA00023136"/>
    </source>
</evidence>
<evidence type="ECO:0000256" key="2">
    <source>
        <dbReference type="ARBA" id="ARBA00022448"/>
    </source>
</evidence>
<evidence type="ECO:0000256" key="8">
    <source>
        <dbReference type="ARBA" id="ARBA00023077"/>
    </source>
</evidence>
<dbReference type="GO" id="GO:0009279">
    <property type="term" value="C:cell outer membrane"/>
    <property type="evidence" value="ECO:0007669"/>
    <property type="project" value="UniProtKB-SubCell"/>
</dbReference>
<feature type="domain" description="TonB-dependent receptor-like beta-barrel" evidence="14">
    <location>
        <begin position="346"/>
        <end position="843"/>
    </location>
</feature>
<keyword evidence="9 11" id="KW-0472">Membrane</keyword>
<dbReference type="InterPro" id="IPR000531">
    <property type="entry name" value="Beta-barrel_TonB"/>
</dbReference>
<sequence>MSDKKKFLGYLMASCALLSAAPAIAQEAAAEAATETQSGGIQEIIVTAQKRAESAQTVPIAISVFSGASLQERAVANVSQLTAVAPNVNFDNGVAFTGSTAVLAASIRGIGSSDFAFNIDPGVGVYVDGIYLARSVGANQDLLDTGRIEVLKGPQGTLFGRNTIGGAVSIVTRDPAKEFRVQGDVTVGRFNSFEGRGAIDIPLAEGLTSLVTFDVRHSNGYSRRIPFPSALVANSAPYTVLPSVGYEAPSMEGGATNSSLRGKVKYDGGNFRATLSGDYQYSTGTAAYSLLGVLNDPAATGNPNFAFLYNTCRAAPEGVLGAIGLMNFCSTFGTQYPSNRRGEITNINIVNYTPGINTSPDASRHELLYTNQFITGNPDTTYATGNNFSRLRNFGFTLNAELDIAPNILLKSITGYRNSKWLSGLDADGSPLNILHPSFDQRQHQLSQEFQLVGSGLNDRLKFVVGAYFFNEKGSLLDLVSFAQGAVQIDGPNWFNTTNFAGFTQFDFKVNDLISLTVGGRYTHENKEFEGGQQEMNGVFYKLVGSVAFAGTPLADPALGNVCADTKGNVYPNAVLPGFGGATCMQVLGYPTQGNSNPLRVYAPGINKKKFNNFAPKFGIQLHPADDVMVYGSYSAGYKTGGWTTRYTTPQTVVSGFDPEKAYTFEAGVKSTLLNRRLQLNLAAFTTRYKGIQLNYQVGTSPTIANVGDARISGVEFEMIAKPAQALTINASLGYTDAHYTYLDPAVQVTSAANSFQLGATVGGDLPKTPHWKINLSPRLDLPLGSDGAKVSLLADYTYTSKQRNNVEGTIVMNRGATSVVNASLIYTAPQDRYTLTVGGTNITNARYIVAGSSIPASGVIAGSFSRPAEWYVRAGFKF</sequence>
<keyword evidence="17" id="KW-1185">Reference proteome</keyword>
<organism evidence="16 17">
    <name type="scientific">Novosphingobium sediminis</name>
    <dbReference type="NCBI Taxonomy" id="707214"/>
    <lineage>
        <taxon>Bacteria</taxon>
        <taxon>Pseudomonadati</taxon>
        <taxon>Pseudomonadota</taxon>
        <taxon>Alphaproteobacteria</taxon>
        <taxon>Sphingomonadales</taxon>
        <taxon>Sphingomonadaceae</taxon>
        <taxon>Novosphingobium</taxon>
    </lineage>
</organism>
<dbReference type="InterPro" id="IPR036942">
    <property type="entry name" value="Beta-barrel_TonB_sf"/>
</dbReference>
<dbReference type="GO" id="GO:0006826">
    <property type="term" value="P:iron ion transport"/>
    <property type="evidence" value="ECO:0007669"/>
    <property type="project" value="UniProtKB-KW"/>
</dbReference>
<dbReference type="PROSITE" id="PS52016">
    <property type="entry name" value="TONB_DEPENDENT_REC_3"/>
    <property type="match status" value="1"/>
</dbReference>
<keyword evidence="8 12" id="KW-0798">TonB box</keyword>
<keyword evidence="5 11" id="KW-0812">Transmembrane</keyword>
<evidence type="ECO:0000256" key="11">
    <source>
        <dbReference type="PROSITE-ProRule" id="PRU01360"/>
    </source>
</evidence>
<accession>A0A512AME3</accession>
<dbReference type="SUPFAM" id="SSF56935">
    <property type="entry name" value="Porins"/>
    <property type="match status" value="1"/>
</dbReference>
<dbReference type="PANTHER" id="PTHR32552">
    <property type="entry name" value="FERRICHROME IRON RECEPTOR-RELATED"/>
    <property type="match status" value="1"/>
</dbReference>
<dbReference type="EMBL" id="BJYR01000018">
    <property type="protein sequence ID" value="GEO00851.1"/>
    <property type="molecule type" value="Genomic_DNA"/>
</dbReference>
<dbReference type="Pfam" id="PF07715">
    <property type="entry name" value="Plug"/>
    <property type="match status" value="1"/>
</dbReference>
<evidence type="ECO:0000313" key="17">
    <source>
        <dbReference type="Proteomes" id="UP000321464"/>
    </source>
</evidence>
<keyword evidence="16" id="KW-0675">Receptor</keyword>
<dbReference type="PANTHER" id="PTHR32552:SF81">
    <property type="entry name" value="TONB-DEPENDENT OUTER MEMBRANE RECEPTOR"/>
    <property type="match status" value="1"/>
</dbReference>
<evidence type="ECO:0000256" key="10">
    <source>
        <dbReference type="ARBA" id="ARBA00023237"/>
    </source>
</evidence>
<keyword evidence="2 11" id="KW-0813">Transport</keyword>